<dbReference type="InterPro" id="IPR011335">
    <property type="entry name" value="Restrct_endonuc-II-like"/>
</dbReference>
<proteinExistence type="predicted"/>
<evidence type="ECO:0000256" key="3">
    <source>
        <dbReference type="ARBA" id="ARBA00022833"/>
    </source>
</evidence>
<dbReference type="GO" id="GO:0006281">
    <property type="term" value="P:DNA repair"/>
    <property type="evidence" value="ECO:0007669"/>
    <property type="project" value="UniProtKB-ARBA"/>
</dbReference>
<organism evidence="6 7">
    <name type="scientific">Mytilus edulis</name>
    <name type="common">Blue mussel</name>
    <dbReference type="NCBI Taxonomy" id="6550"/>
    <lineage>
        <taxon>Eukaryota</taxon>
        <taxon>Metazoa</taxon>
        <taxon>Spiralia</taxon>
        <taxon>Lophotrochozoa</taxon>
        <taxon>Mollusca</taxon>
        <taxon>Bivalvia</taxon>
        <taxon>Autobranchia</taxon>
        <taxon>Pteriomorphia</taxon>
        <taxon>Mytilida</taxon>
        <taxon>Mytiloidea</taxon>
        <taxon>Mytilidae</taxon>
        <taxon>Mytilinae</taxon>
        <taxon>Mytilus</taxon>
    </lineage>
</organism>
<evidence type="ECO:0000256" key="2">
    <source>
        <dbReference type="ARBA" id="ARBA00022771"/>
    </source>
</evidence>
<evidence type="ECO:0000313" key="6">
    <source>
        <dbReference type="EMBL" id="CAG2212301.1"/>
    </source>
</evidence>
<protein>
    <recommendedName>
        <fullName evidence="5">PHD-type domain-containing protein</fullName>
    </recommendedName>
</protein>
<name>A0A8S3RVJ5_MYTED</name>
<keyword evidence="1" id="KW-0479">Metal-binding</keyword>
<dbReference type="PANTHER" id="PTHR47526">
    <property type="entry name" value="ATP-DEPENDENT DNA HELICASE"/>
    <property type="match status" value="1"/>
</dbReference>
<dbReference type="SMART" id="SM00249">
    <property type="entry name" value="PHD"/>
    <property type="match status" value="1"/>
</dbReference>
<dbReference type="InterPro" id="IPR019787">
    <property type="entry name" value="Znf_PHD-finger"/>
</dbReference>
<dbReference type="InterPro" id="IPR013083">
    <property type="entry name" value="Znf_RING/FYVE/PHD"/>
</dbReference>
<dbReference type="PANTHER" id="PTHR47526:SF3">
    <property type="entry name" value="PHD-TYPE DOMAIN-CONTAINING PROTEIN"/>
    <property type="match status" value="1"/>
</dbReference>
<dbReference type="SUPFAM" id="SSF52980">
    <property type="entry name" value="Restriction endonuclease-like"/>
    <property type="match status" value="1"/>
</dbReference>
<dbReference type="OrthoDB" id="6132274at2759"/>
<dbReference type="PROSITE" id="PS50016">
    <property type="entry name" value="ZF_PHD_2"/>
    <property type="match status" value="1"/>
</dbReference>
<dbReference type="Gene3D" id="3.30.40.10">
    <property type="entry name" value="Zinc/RING finger domain, C3HC4 (zinc finger)"/>
    <property type="match status" value="1"/>
</dbReference>
<evidence type="ECO:0000256" key="1">
    <source>
        <dbReference type="ARBA" id="ARBA00022723"/>
    </source>
</evidence>
<dbReference type="EMBL" id="CAJPWZ010001294">
    <property type="protein sequence ID" value="CAG2212301.1"/>
    <property type="molecule type" value="Genomic_DNA"/>
</dbReference>
<dbReference type="AlphaFoldDB" id="A0A8S3RVJ5"/>
<accession>A0A8S3RVJ5</accession>
<dbReference type="Gene3D" id="3.90.320.10">
    <property type="match status" value="1"/>
</dbReference>
<gene>
    <name evidence="6" type="ORF">MEDL_26285</name>
</gene>
<dbReference type="PROSITE" id="PS01359">
    <property type="entry name" value="ZF_PHD_1"/>
    <property type="match status" value="1"/>
</dbReference>
<feature type="domain" description="PHD-type" evidence="5">
    <location>
        <begin position="396"/>
        <end position="444"/>
    </location>
</feature>
<dbReference type="Proteomes" id="UP000683360">
    <property type="component" value="Unassembled WGS sequence"/>
</dbReference>
<comment type="caution">
    <text evidence="6">The sequence shown here is derived from an EMBL/GenBank/DDBJ whole genome shotgun (WGS) entry which is preliminary data.</text>
</comment>
<dbReference type="InterPro" id="IPR019080">
    <property type="entry name" value="YqaJ_viral_recombinase"/>
</dbReference>
<keyword evidence="3" id="KW-0862">Zinc</keyword>
<dbReference type="GO" id="GO:0008270">
    <property type="term" value="F:zinc ion binding"/>
    <property type="evidence" value="ECO:0007669"/>
    <property type="project" value="UniProtKB-KW"/>
</dbReference>
<dbReference type="SUPFAM" id="SSF57903">
    <property type="entry name" value="FYVE/PHD zinc finger"/>
    <property type="match status" value="1"/>
</dbReference>
<evidence type="ECO:0000256" key="4">
    <source>
        <dbReference type="PROSITE-ProRule" id="PRU00146"/>
    </source>
</evidence>
<dbReference type="InterPro" id="IPR001965">
    <property type="entry name" value="Znf_PHD"/>
</dbReference>
<dbReference type="InterPro" id="IPR019786">
    <property type="entry name" value="Zinc_finger_PHD-type_CS"/>
</dbReference>
<dbReference type="CDD" id="cd15505">
    <property type="entry name" value="PHD_ING"/>
    <property type="match status" value="1"/>
</dbReference>
<evidence type="ECO:0000313" key="7">
    <source>
        <dbReference type="Proteomes" id="UP000683360"/>
    </source>
</evidence>
<keyword evidence="2 4" id="KW-0863">Zinc-finger</keyword>
<evidence type="ECO:0000259" key="5">
    <source>
        <dbReference type="PROSITE" id="PS50016"/>
    </source>
</evidence>
<sequence>MAGLGEVCSHVGALLFKVEMAVKIGITQSSSTSKACQWNNRFRKEVTPTTVTDIFQQIKGRRTKDIESVQANGAAPLPSQEVLNELYAIAPNAAFFTSVMTPSIDNPPTSKTTDNKYPQLLSTLQQTDNNDIDDLCNKTIDSYTVSQYQAENLEVATRNQAISSLWYQHRMGRITASKAHDVLVRKETTPAANLVKRIAGYSTYDLSKKQSVKWGVDHEDECRQAYTNHQQNHHLDLTCSPCGFFIHTSHPFLGVSPDGIVNCTCCGRGTIEVKCPFKHKDVTVPQAAKSDKNFCLDANLTLKTSHRYFTQVQMQMFITNCQYCDFVIYTKCQPEASMVIVRVPIDLDFCHKLIHKCENFFKSFVIRELLTRELENEPTTKNNDRVDNNNNNANEKSWCICSEPEYGRMIRCDGDQCPYEWFHYKCVNIRRKPRGKWFCASCEI</sequence>
<dbReference type="InterPro" id="IPR011604">
    <property type="entry name" value="PDDEXK-like_dom_sf"/>
</dbReference>
<reference evidence="6" key="1">
    <citation type="submission" date="2021-03" db="EMBL/GenBank/DDBJ databases">
        <authorList>
            <person name="Bekaert M."/>
        </authorList>
    </citation>
    <scope>NUCLEOTIDE SEQUENCE</scope>
</reference>
<keyword evidence="7" id="KW-1185">Reference proteome</keyword>
<dbReference type="CDD" id="cd22343">
    <property type="entry name" value="PDDEXK_lambda_exonuclease-like"/>
    <property type="match status" value="1"/>
</dbReference>
<dbReference type="Pfam" id="PF09588">
    <property type="entry name" value="YqaJ"/>
    <property type="match status" value="1"/>
</dbReference>
<dbReference type="InterPro" id="IPR011011">
    <property type="entry name" value="Znf_FYVE_PHD"/>
</dbReference>